<dbReference type="EMBL" id="JBJUIK010000012">
    <property type="protein sequence ID" value="KAL3509544.1"/>
    <property type="molecule type" value="Genomic_DNA"/>
</dbReference>
<dbReference type="Pfam" id="PF00201">
    <property type="entry name" value="UDPGT"/>
    <property type="match status" value="1"/>
</dbReference>
<dbReference type="InterPro" id="IPR002213">
    <property type="entry name" value="UDP_glucos_trans"/>
</dbReference>
<keyword evidence="2 3" id="KW-0808">Transferase</keyword>
<dbReference type="AlphaFoldDB" id="A0ABD2YTR8"/>
<reference evidence="5 6" key="1">
    <citation type="submission" date="2024-11" db="EMBL/GenBank/DDBJ databases">
        <title>A near-complete genome assembly of Cinchona calisaya.</title>
        <authorList>
            <person name="Lian D.C."/>
            <person name="Zhao X.W."/>
            <person name="Wei L."/>
        </authorList>
    </citation>
    <scope>NUCLEOTIDE SEQUENCE [LARGE SCALE GENOMIC DNA]</scope>
    <source>
        <tissue evidence="5">Nenye</tissue>
    </source>
</reference>
<dbReference type="InterPro" id="IPR050481">
    <property type="entry name" value="UDP-glycosyltransf_plant"/>
</dbReference>
<evidence type="ECO:0000256" key="2">
    <source>
        <dbReference type="ARBA" id="ARBA00022679"/>
    </source>
</evidence>
<organism evidence="5 6">
    <name type="scientific">Cinchona calisaya</name>
    <dbReference type="NCBI Taxonomy" id="153742"/>
    <lineage>
        <taxon>Eukaryota</taxon>
        <taxon>Viridiplantae</taxon>
        <taxon>Streptophyta</taxon>
        <taxon>Embryophyta</taxon>
        <taxon>Tracheophyta</taxon>
        <taxon>Spermatophyta</taxon>
        <taxon>Magnoliopsida</taxon>
        <taxon>eudicotyledons</taxon>
        <taxon>Gunneridae</taxon>
        <taxon>Pentapetalae</taxon>
        <taxon>asterids</taxon>
        <taxon>lamiids</taxon>
        <taxon>Gentianales</taxon>
        <taxon>Rubiaceae</taxon>
        <taxon>Cinchonoideae</taxon>
        <taxon>Cinchoneae</taxon>
        <taxon>Cinchona</taxon>
    </lineage>
</organism>
<protein>
    <recommendedName>
        <fullName evidence="4">Glycosyltransferase</fullName>
        <ecNumber evidence="4">2.4.1.-</ecNumber>
    </recommendedName>
</protein>
<comment type="caution">
    <text evidence="5">The sequence shown here is derived from an EMBL/GenBank/DDBJ whole genome shotgun (WGS) entry which is preliminary data.</text>
</comment>
<evidence type="ECO:0000313" key="5">
    <source>
        <dbReference type="EMBL" id="KAL3509544.1"/>
    </source>
</evidence>
<dbReference type="SUPFAM" id="SSF53756">
    <property type="entry name" value="UDP-Glycosyltransferase/glycogen phosphorylase"/>
    <property type="match status" value="1"/>
</dbReference>
<dbReference type="Proteomes" id="UP001630127">
    <property type="component" value="Unassembled WGS sequence"/>
</dbReference>
<evidence type="ECO:0000313" key="6">
    <source>
        <dbReference type="Proteomes" id="UP001630127"/>
    </source>
</evidence>
<dbReference type="EC" id="2.4.1.-" evidence="4"/>
<comment type="similarity">
    <text evidence="1 3">Belongs to the UDP-glycosyltransferase family.</text>
</comment>
<sequence>MEEAALVLIVSPLMGHLTQSLELSKLILQRSNHISIEVLIMKVPTDPEGTAKIQSLVAATDVEHLHFHHLPTPEDTSKWSTTNKGTFLHQLINYQKPHIRNLVSNIKGLSGLIIDLMNTTMIDIADELGVPTYVFLTSGAAFLGLVLHFQTVQDEHNLELPELFDISNELHIPCFSNPVPRNVLPTITTNKETWSVRTLNYARGYRKAKGIMVNTFGELEAFALNSFLNDSFYKSRLPPIYPVGPILKRFETRTKNSRDTIEWLDGQQENSVVFLCFGSMGSFNLDQVKEIADGLERSGHRFLWVLRQAPANKGGFPGEFEDHGLVLPEGFLDRTASIGKVVGWVPQLAVLSHPAVGGFVSHCGWNSTLESIWCGVPIATWPLFGEQQLNAFQLVKELGIAVEITLDYNEANEHQPLVRAEQIEKGIRELMDGANEVRRRVKEFSDKSRLAMKEGGSSYLSFDNVIQNICSNHP</sequence>
<dbReference type="PROSITE" id="PS00375">
    <property type="entry name" value="UDPGT"/>
    <property type="match status" value="1"/>
</dbReference>
<dbReference type="FunFam" id="3.40.50.2000:FF:000056">
    <property type="entry name" value="Glycosyltransferase"/>
    <property type="match status" value="1"/>
</dbReference>
<dbReference type="Gene3D" id="3.40.50.2000">
    <property type="entry name" value="Glycogen Phosphorylase B"/>
    <property type="match status" value="2"/>
</dbReference>
<evidence type="ECO:0000256" key="4">
    <source>
        <dbReference type="RuleBase" id="RU362057"/>
    </source>
</evidence>
<gene>
    <name evidence="5" type="ORF">ACH5RR_028945</name>
</gene>
<evidence type="ECO:0000256" key="3">
    <source>
        <dbReference type="RuleBase" id="RU003718"/>
    </source>
</evidence>
<dbReference type="PANTHER" id="PTHR48048:SF35">
    <property type="entry name" value="UDP-GLYCOSYLTRANSFERASES DOMAIN-CONTAINING PROTEIN"/>
    <property type="match status" value="1"/>
</dbReference>
<dbReference type="InterPro" id="IPR035595">
    <property type="entry name" value="UDP_glycos_trans_CS"/>
</dbReference>
<evidence type="ECO:0000256" key="1">
    <source>
        <dbReference type="ARBA" id="ARBA00009995"/>
    </source>
</evidence>
<name>A0ABD2YTR8_9GENT</name>
<keyword evidence="6" id="KW-1185">Reference proteome</keyword>
<accession>A0ABD2YTR8</accession>
<proteinExistence type="inferred from homology"/>
<dbReference type="GO" id="GO:0016757">
    <property type="term" value="F:glycosyltransferase activity"/>
    <property type="evidence" value="ECO:0007669"/>
    <property type="project" value="UniProtKB-KW"/>
</dbReference>
<dbReference type="CDD" id="cd03784">
    <property type="entry name" value="GT1_Gtf-like"/>
    <property type="match status" value="1"/>
</dbReference>
<dbReference type="PANTHER" id="PTHR48048">
    <property type="entry name" value="GLYCOSYLTRANSFERASE"/>
    <property type="match status" value="1"/>
</dbReference>
<keyword evidence="3" id="KW-0328">Glycosyltransferase</keyword>